<organism evidence="1 2">
    <name type="scientific">Melastoma candidum</name>
    <dbReference type="NCBI Taxonomy" id="119954"/>
    <lineage>
        <taxon>Eukaryota</taxon>
        <taxon>Viridiplantae</taxon>
        <taxon>Streptophyta</taxon>
        <taxon>Embryophyta</taxon>
        <taxon>Tracheophyta</taxon>
        <taxon>Spermatophyta</taxon>
        <taxon>Magnoliopsida</taxon>
        <taxon>eudicotyledons</taxon>
        <taxon>Gunneridae</taxon>
        <taxon>Pentapetalae</taxon>
        <taxon>rosids</taxon>
        <taxon>malvids</taxon>
        <taxon>Myrtales</taxon>
        <taxon>Melastomataceae</taxon>
        <taxon>Melastomatoideae</taxon>
        <taxon>Melastomateae</taxon>
        <taxon>Melastoma</taxon>
    </lineage>
</organism>
<evidence type="ECO:0000313" key="2">
    <source>
        <dbReference type="Proteomes" id="UP001057402"/>
    </source>
</evidence>
<proteinExistence type="predicted"/>
<comment type="caution">
    <text evidence="1">The sequence shown here is derived from an EMBL/GenBank/DDBJ whole genome shotgun (WGS) entry which is preliminary data.</text>
</comment>
<dbReference type="Proteomes" id="UP001057402">
    <property type="component" value="Chromosome 10"/>
</dbReference>
<name>A0ACB9M7A0_9MYRT</name>
<reference evidence="2" key="1">
    <citation type="journal article" date="2023" name="Front. Plant Sci.">
        <title>Chromosomal-level genome assembly of Melastoma candidum provides insights into trichome evolution.</title>
        <authorList>
            <person name="Zhong Y."/>
            <person name="Wu W."/>
            <person name="Sun C."/>
            <person name="Zou P."/>
            <person name="Liu Y."/>
            <person name="Dai S."/>
            <person name="Zhou R."/>
        </authorList>
    </citation>
    <scope>NUCLEOTIDE SEQUENCE [LARGE SCALE GENOMIC DNA]</scope>
</reference>
<protein>
    <submittedName>
        <fullName evidence="1">Uncharacterized protein</fullName>
    </submittedName>
</protein>
<gene>
    <name evidence="1" type="ORF">MLD38_033200</name>
</gene>
<keyword evidence="2" id="KW-1185">Reference proteome</keyword>
<dbReference type="EMBL" id="CM042889">
    <property type="protein sequence ID" value="KAI4319620.1"/>
    <property type="molecule type" value="Genomic_DNA"/>
</dbReference>
<evidence type="ECO:0000313" key="1">
    <source>
        <dbReference type="EMBL" id="KAI4319620.1"/>
    </source>
</evidence>
<accession>A0ACB9M7A0</accession>
<sequence length="538" mass="60818">MLFSSSSKQLLQQSLGFRTRTTFVRRSRFSGFPPVALGRRLVARAREMGSKRLFSDSSNWDVPAVVEDERRRKSRAVAAERLDLQGGAGKKGDTLKDKGILESITDEPWRIEGMTVQELRTTLRNIGIPAKGRKMDLVSALRNYVKEMMDGDCSKAKEENHLFGFTSPAGRDHCLDPSSDVNGLPRSKKRTKQVPHGKIDSPLVVQQEVQSIVKSKISRELTLGHEKVMEEVSIEEVGVKLDQDEPWIRLTHKKPQKHWVAYNPRTMRRPPLAENGNCMRLLSWNVNGLRSLLKNPGFCALELAQRENIDVLCIQETKLQEKDIEVMKNLLEGYSNSFWTCSVSKLGYSGTAVISRVKPLLVTYGLGIPDHDSEGRLVTAEFDSFYLLCSYVPNSGDGLKRLPYRISEWDPSLGRYMKELEKSKPVILTGDLNCAHQEIDIYNPAGNKRSAGFTIEERQSFEANFLSKGFVDTFRRQHPHAVGYTYWGYRHGGRKTNKGWRLDYFLVSESIAGDIHDSYILPDVTGSDHCPVGLVLKL</sequence>